<dbReference type="Proteomes" id="UP001232148">
    <property type="component" value="Unassembled WGS sequence"/>
</dbReference>
<gene>
    <name evidence="2" type="ORF">LX32DRAFT_87211</name>
</gene>
<sequence length="188" mass="20615">MSQPRGARPHQESQKPSLPMEIISSLAIVPHRIPSFSSHPLEHEMNRPHNAHRHPTGSSPAVDEREKDGCHRTKQDPEAEGDAQGRHRKTWAWASRAAGRGVKPGRRYLQGGGADEAVPNLPLVNHASTVIDTKEHGLQPCRQASPDALAQDVQAGRNVGDNLGSDDDTVYQQYYCVFVPVRLYGGPT</sequence>
<feature type="compositionally biased region" description="Basic and acidic residues" evidence="1">
    <location>
        <begin position="62"/>
        <end position="77"/>
    </location>
</feature>
<name>A0AAD9M8E8_9PEZI</name>
<dbReference type="EMBL" id="MU842822">
    <property type="protein sequence ID" value="KAK2033390.1"/>
    <property type="molecule type" value="Genomic_DNA"/>
</dbReference>
<dbReference type="AlphaFoldDB" id="A0AAD9M8E8"/>
<keyword evidence="3" id="KW-1185">Reference proteome</keyword>
<accession>A0AAD9M8E8</accession>
<evidence type="ECO:0000313" key="3">
    <source>
        <dbReference type="Proteomes" id="UP001232148"/>
    </source>
</evidence>
<comment type="caution">
    <text evidence="2">The sequence shown here is derived from an EMBL/GenBank/DDBJ whole genome shotgun (WGS) entry which is preliminary data.</text>
</comment>
<proteinExistence type="predicted"/>
<evidence type="ECO:0000256" key="1">
    <source>
        <dbReference type="SAM" id="MobiDB-lite"/>
    </source>
</evidence>
<evidence type="ECO:0000313" key="2">
    <source>
        <dbReference type="EMBL" id="KAK2033390.1"/>
    </source>
</evidence>
<protein>
    <submittedName>
        <fullName evidence="2">Uncharacterized protein</fullName>
    </submittedName>
</protein>
<feature type="region of interest" description="Disordered" evidence="1">
    <location>
        <begin position="1"/>
        <end position="104"/>
    </location>
</feature>
<reference evidence="2" key="1">
    <citation type="submission" date="2021-06" db="EMBL/GenBank/DDBJ databases">
        <title>Comparative genomics, transcriptomics and evolutionary studies reveal genomic signatures of adaptation to plant cell wall in hemibiotrophic fungi.</title>
        <authorList>
            <consortium name="DOE Joint Genome Institute"/>
            <person name="Baroncelli R."/>
            <person name="Diaz J.F."/>
            <person name="Benocci T."/>
            <person name="Peng M."/>
            <person name="Battaglia E."/>
            <person name="Haridas S."/>
            <person name="Andreopoulos W."/>
            <person name="Labutti K."/>
            <person name="Pangilinan J."/>
            <person name="Floch G.L."/>
            <person name="Makela M.R."/>
            <person name="Henrissat B."/>
            <person name="Grigoriev I.V."/>
            <person name="Crouch J.A."/>
            <person name="De Vries R.P."/>
            <person name="Sukno S.A."/>
            <person name="Thon M.R."/>
        </authorList>
    </citation>
    <scope>NUCLEOTIDE SEQUENCE</scope>
    <source>
        <strain evidence="2">MAFF235873</strain>
    </source>
</reference>
<organism evidence="2 3">
    <name type="scientific">Colletotrichum zoysiae</name>
    <dbReference type="NCBI Taxonomy" id="1216348"/>
    <lineage>
        <taxon>Eukaryota</taxon>
        <taxon>Fungi</taxon>
        <taxon>Dikarya</taxon>
        <taxon>Ascomycota</taxon>
        <taxon>Pezizomycotina</taxon>
        <taxon>Sordariomycetes</taxon>
        <taxon>Hypocreomycetidae</taxon>
        <taxon>Glomerellales</taxon>
        <taxon>Glomerellaceae</taxon>
        <taxon>Colletotrichum</taxon>
        <taxon>Colletotrichum graminicola species complex</taxon>
    </lineage>
</organism>